<reference evidence="2" key="1">
    <citation type="submission" date="2016-10" db="EMBL/GenBank/DDBJ databases">
        <authorList>
            <person name="Varghese N."/>
            <person name="Submissions S."/>
        </authorList>
    </citation>
    <scope>NUCLEOTIDE SEQUENCE [LARGE SCALE GENOMIC DNA]</scope>
    <source>
        <strain evidence="2">930I</strain>
    </source>
</reference>
<proteinExistence type="predicted"/>
<dbReference type="STRING" id="83401.SAMN05421742_1143"/>
<dbReference type="InterPro" id="IPR010845">
    <property type="entry name" value="FlaF"/>
</dbReference>
<dbReference type="GO" id="GO:0044781">
    <property type="term" value="P:bacterial-type flagellum organization"/>
    <property type="evidence" value="ECO:0007669"/>
    <property type="project" value="InterPro"/>
</dbReference>
<evidence type="ECO:0000313" key="2">
    <source>
        <dbReference type="Proteomes" id="UP000217076"/>
    </source>
</evidence>
<organism evidence="1 2">
    <name type="scientific">Roseospirillum parvum</name>
    <dbReference type="NCBI Taxonomy" id="83401"/>
    <lineage>
        <taxon>Bacteria</taxon>
        <taxon>Pseudomonadati</taxon>
        <taxon>Pseudomonadota</taxon>
        <taxon>Alphaproteobacteria</taxon>
        <taxon>Rhodospirillales</taxon>
        <taxon>Rhodospirillaceae</taxon>
        <taxon>Roseospirillum</taxon>
    </lineage>
</organism>
<dbReference type="RefSeq" id="WP_092621572.1">
    <property type="nucleotide sequence ID" value="NZ_FNCV01000014.1"/>
</dbReference>
<dbReference type="Proteomes" id="UP000217076">
    <property type="component" value="Unassembled WGS sequence"/>
</dbReference>
<dbReference type="OrthoDB" id="8563081at2"/>
<accession>A0A1G8FFM0</accession>
<keyword evidence="2" id="KW-1185">Reference proteome</keyword>
<dbReference type="AlphaFoldDB" id="A0A1G8FFM0"/>
<gene>
    <name evidence="1" type="ORF">SAMN05421742_1143</name>
</gene>
<keyword evidence="1" id="KW-0966">Cell projection</keyword>
<name>A0A1G8FFM0_9PROT</name>
<dbReference type="Pfam" id="PF07309">
    <property type="entry name" value="FlaF"/>
    <property type="match status" value="1"/>
</dbReference>
<keyword evidence="1" id="KW-0282">Flagellum</keyword>
<protein>
    <submittedName>
        <fullName evidence="1">Flagellar biosynthesis regulator FlaF</fullName>
    </submittedName>
</protein>
<evidence type="ECO:0000313" key="1">
    <source>
        <dbReference type="EMBL" id="SDH80809.1"/>
    </source>
</evidence>
<sequence>MVNNDNLSLLEEDALALTQAALRISKALEEGDDDAIAQALDDNLELWVGIRTLVARQENQLPAEVKDNLTKLSHFVSQKTLEMRDGLKTETLEALVNTNLQIAEGLLEGMGKGAA</sequence>
<keyword evidence="1" id="KW-0969">Cilium</keyword>
<dbReference type="EMBL" id="FNCV01000014">
    <property type="protein sequence ID" value="SDH80809.1"/>
    <property type="molecule type" value="Genomic_DNA"/>
</dbReference>